<organism evidence="3 4">
    <name type="scientific">Fusarium piperis</name>
    <dbReference type="NCBI Taxonomy" id="1435070"/>
    <lineage>
        <taxon>Eukaryota</taxon>
        <taxon>Fungi</taxon>
        <taxon>Dikarya</taxon>
        <taxon>Ascomycota</taxon>
        <taxon>Pezizomycotina</taxon>
        <taxon>Sordariomycetes</taxon>
        <taxon>Hypocreomycetidae</taxon>
        <taxon>Hypocreales</taxon>
        <taxon>Nectriaceae</taxon>
        <taxon>Fusarium</taxon>
        <taxon>Fusarium solani species complex</taxon>
    </lineage>
</organism>
<dbReference type="OrthoDB" id="415532at2759"/>
<name>A0A9W8WEJ9_9HYPO</name>
<feature type="domain" description="DUF4246" evidence="2">
    <location>
        <begin position="48"/>
        <end position="119"/>
    </location>
</feature>
<evidence type="ECO:0000259" key="2">
    <source>
        <dbReference type="Pfam" id="PF21666"/>
    </source>
</evidence>
<dbReference type="Proteomes" id="UP001140502">
    <property type="component" value="Unassembled WGS sequence"/>
</dbReference>
<comment type="caution">
    <text evidence="3">The sequence shown here is derived from an EMBL/GenBank/DDBJ whole genome shotgun (WGS) entry which is preliminary data.</text>
</comment>
<dbReference type="Pfam" id="PF21666">
    <property type="entry name" value="DUF4246_N"/>
    <property type="match status" value="1"/>
</dbReference>
<dbReference type="EMBL" id="JAPEUR010000086">
    <property type="protein sequence ID" value="KAJ4322123.1"/>
    <property type="molecule type" value="Genomic_DNA"/>
</dbReference>
<evidence type="ECO:0000313" key="4">
    <source>
        <dbReference type="Proteomes" id="UP001140502"/>
    </source>
</evidence>
<accession>A0A9W8WEJ9</accession>
<keyword evidence="4" id="KW-1185">Reference proteome</keyword>
<evidence type="ECO:0000313" key="3">
    <source>
        <dbReference type="EMBL" id="KAJ4322123.1"/>
    </source>
</evidence>
<dbReference type="AlphaFoldDB" id="A0A9W8WEJ9"/>
<sequence length="292" mass="32775">MARAFPRLSAGPRWSLANLFRPRILVGCYAITPSRDHTQNAHTAKNKYPGLGLDIRHDDSNDRDVIYPIGVHYNCYGSESDMLFVREVAMMMVMESIMDKPDWHVKVFDAEIANKWKVEALALPVDAVYKEIAEERIAWHDGAFAGQAPTPKIILDEACVDYCIKELRAKAEYFKRSGLVPTLDASATAVKSDILIDEELKQELRNAFQKLKEEQKASPDWHPGTESRVQDLVHPSLYPLVYGSTRVMQDEVVGVEDAISWAGRGEVIPQSTEAPSLVDIRRSVDYSVGGSR</sequence>
<dbReference type="InterPro" id="IPR049192">
    <property type="entry name" value="DUF4246_C"/>
</dbReference>
<dbReference type="PANTHER" id="PTHR33119">
    <property type="entry name" value="IFI3P"/>
    <property type="match status" value="1"/>
</dbReference>
<dbReference type="InterPro" id="IPR049207">
    <property type="entry name" value="DUF4246_N"/>
</dbReference>
<evidence type="ECO:0000259" key="1">
    <source>
        <dbReference type="Pfam" id="PF14033"/>
    </source>
</evidence>
<dbReference type="PANTHER" id="PTHR33119:SF1">
    <property type="entry name" value="FE2OG DIOXYGENASE DOMAIN-CONTAINING PROTEIN"/>
    <property type="match status" value="1"/>
</dbReference>
<reference evidence="3" key="1">
    <citation type="submission" date="2022-10" db="EMBL/GenBank/DDBJ databases">
        <title>Tapping the CABI collections for fungal endophytes: first genome assemblies for Collariella, Neodidymelliopsis, Ascochyta clinopodiicola, Didymella pomorum, Didymosphaeria variabile, Neocosmospora piperis and Neocucurbitaria cava.</title>
        <authorList>
            <person name="Hill R."/>
        </authorList>
    </citation>
    <scope>NUCLEOTIDE SEQUENCE</scope>
    <source>
        <strain evidence="3">IMI 366586</strain>
    </source>
</reference>
<gene>
    <name evidence="3" type="ORF">N0V84_004958</name>
</gene>
<proteinExistence type="predicted"/>
<feature type="domain" description="DUF4246" evidence="1">
    <location>
        <begin position="158"/>
        <end position="270"/>
    </location>
</feature>
<protein>
    <submittedName>
        <fullName evidence="3">Uncharacterized protein</fullName>
    </submittedName>
</protein>
<dbReference type="InterPro" id="IPR025340">
    <property type="entry name" value="DUF4246"/>
</dbReference>
<dbReference type="Pfam" id="PF14033">
    <property type="entry name" value="DUF4246"/>
    <property type="match status" value="1"/>
</dbReference>